<evidence type="ECO:0000313" key="1">
    <source>
        <dbReference type="EMBL" id="SVA37073.1"/>
    </source>
</evidence>
<dbReference type="GO" id="GO:0050660">
    <property type="term" value="F:flavin adenine dinucleotide binding"/>
    <property type="evidence" value="ECO:0007669"/>
    <property type="project" value="InterPro"/>
</dbReference>
<name>A0A381VCH4_9ZZZZ</name>
<dbReference type="SUPFAM" id="SSF56176">
    <property type="entry name" value="FAD-binding/transporter-associated domain-like"/>
    <property type="match status" value="1"/>
</dbReference>
<dbReference type="PANTHER" id="PTHR21071">
    <property type="entry name" value="UDP-N-ACETYLENOLPYRUVOYLGLUCOSAMINE REDUCTASE"/>
    <property type="match status" value="1"/>
</dbReference>
<dbReference type="EMBL" id="UINC01008227">
    <property type="protein sequence ID" value="SVA37073.1"/>
    <property type="molecule type" value="Genomic_DNA"/>
</dbReference>
<evidence type="ECO:0008006" key="2">
    <source>
        <dbReference type="Google" id="ProtNLM"/>
    </source>
</evidence>
<dbReference type="GO" id="GO:0071555">
    <property type="term" value="P:cell wall organization"/>
    <property type="evidence" value="ECO:0007669"/>
    <property type="project" value="TreeGrafter"/>
</dbReference>
<feature type="non-terminal residue" evidence="1">
    <location>
        <position position="77"/>
    </location>
</feature>
<gene>
    <name evidence="1" type="ORF">METZ01_LOCUS89927</name>
</gene>
<dbReference type="InterPro" id="IPR036318">
    <property type="entry name" value="FAD-bd_PCMH-like_sf"/>
</dbReference>
<accession>A0A381VCH4</accession>
<dbReference type="GO" id="GO:0008762">
    <property type="term" value="F:UDP-N-acetylmuramate dehydrogenase activity"/>
    <property type="evidence" value="ECO:0007669"/>
    <property type="project" value="InterPro"/>
</dbReference>
<organism evidence="1">
    <name type="scientific">marine metagenome</name>
    <dbReference type="NCBI Taxonomy" id="408172"/>
    <lineage>
        <taxon>unclassified sequences</taxon>
        <taxon>metagenomes</taxon>
        <taxon>ecological metagenomes</taxon>
    </lineage>
</organism>
<dbReference type="Gene3D" id="3.30.43.10">
    <property type="entry name" value="Uridine Diphospho-n-acetylenolpyruvylglucosamine Reductase, domain 2"/>
    <property type="match status" value="1"/>
</dbReference>
<reference evidence="1" key="1">
    <citation type="submission" date="2018-05" db="EMBL/GenBank/DDBJ databases">
        <authorList>
            <person name="Lanie J.A."/>
            <person name="Ng W.-L."/>
            <person name="Kazmierczak K.M."/>
            <person name="Andrzejewski T.M."/>
            <person name="Davidsen T.M."/>
            <person name="Wayne K.J."/>
            <person name="Tettelin H."/>
            <person name="Glass J.I."/>
            <person name="Rusch D."/>
            <person name="Podicherti R."/>
            <person name="Tsui H.-C.T."/>
            <person name="Winkler M.E."/>
        </authorList>
    </citation>
    <scope>NUCLEOTIDE SEQUENCE</scope>
</reference>
<dbReference type="InterPro" id="IPR003170">
    <property type="entry name" value="MurB"/>
</dbReference>
<proteinExistence type="predicted"/>
<sequence length="77" mass="8331">MNDAISSPELKLCEAMSAHTSWRVGGPADIFLRPDNIENLQHFLMELPLETPLVWVGLGSNLLVRDGGVRGAVICTG</sequence>
<dbReference type="AlphaFoldDB" id="A0A381VCH4"/>
<protein>
    <recommendedName>
        <fullName evidence="2">UDP-N-acetylenolpyruvoylglucosamine reductase</fullName>
    </recommendedName>
</protein>
<dbReference type="GO" id="GO:0005829">
    <property type="term" value="C:cytosol"/>
    <property type="evidence" value="ECO:0007669"/>
    <property type="project" value="TreeGrafter"/>
</dbReference>
<dbReference type="PANTHER" id="PTHR21071:SF4">
    <property type="entry name" value="UDP-N-ACETYLENOLPYRUVOYLGLUCOSAMINE REDUCTASE"/>
    <property type="match status" value="1"/>
</dbReference>
<dbReference type="InterPro" id="IPR016167">
    <property type="entry name" value="FAD-bd_PCMH_sub1"/>
</dbReference>